<name>A0A3L6RTF7_PANMI</name>
<keyword evidence="3" id="KW-1185">Reference proteome</keyword>
<dbReference type="OrthoDB" id="10582486at2759"/>
<feature type="region of interest" description="Disordered" evidence="1">
    <location>
        <begin position="1"/>
        <end position="30"/>
    </location>
</feature>
<gene>
    <name evidence="2" type="ORF">C2845_PM11G21980</name>
</gene>
<dbReference type="Proteomes" id="UP000275267">
    <property type="component" value="Unassembled WGS sequence"/>
</dbReference>
<dbReference type="AlphaFoldDB" id="A0A3L6RTF7"/>
<organism evidence="2 3">
    <name type="scientific">Panicum miliaceum</name>
    <name type="common">Proso millet</name>
    <name type="synonym">Broomcorn millet</name>
    <dbReference type="NCBI Taxonomy" id="4540"/>
    <lineage>
        <taxon>Eukaryota</taxon>
        <taxon>Viridiplantae</taxon>
        <taxon>Streptophyta</taxon>
        <taxon>Embryophyta</taxon>
        <taxon>Tracheophyta</taxon>
        <taxon>Spermatophyta</taxon>
        <taxon>Magnoliopsida</taxon>
        <taxon>Liliopsida</taxon>
        <taxon>Poales</taxon>
        <taxon>Poaceae</taxon>
        <taxon>PACMAD clade</taxon>
        <taxon>Panicoideae</taxon>
        <taxon>Panicodae</taxon>
        <taxon>Paniceae</taxon>
        <taxon>Panicinae</taxon>
        <taxon>Panicum</taxon>
        <taxon>Panicum sect. Panicum</taxon>
    </lineage>
</organism>
<comment type="caution">
    <text evidence="2">The sequence shown here is derived from an EMBL/GenBank/DDBJ whole genome shotgun (WGS) entry which is preliminary data.</text>
</comment>
<reference evidence="3" key="1">
    <citation type="journal article" date="2019" name="Nat. Commun.">
        <title>The genome of broomcorn millet.</title>
        <authorList>
            <person name="Zou C."/>
            <person name="Miki D."/>
            <person name="Li D."/>
            <person name="Tang Q."/>
            <person name="Xiao L."/>
            <person name="Rajput S."/>
            <person name="Deng P."/>
            <person name="Jia W."/>
            <person name="Huang R."/>
            <person name="Zhang M."/>
            <person name="Sun Y."/>
            <person name="Hu J."/>
            <person name="Fu X."/>
            <person name="Schnable P.S."/>
            <person name="Li F."/>
            <person name="Zhang H."/>
            <person name="Feng B."/>
            <person name="Zhu X."/>
            <person name="Liu R."/>
            <person name="Schnable J.C."/>
            <person name="Zhu J.-K."/>
            <person name="Zhang H."/>
        </authorList>
    </citation>
    <scope>NUCLEOTIDE SEQUENCE [LARGE SCALE GENOMIC DNA]</scope>
</reference>
<proteinExistence type="predicted"/>
<evidence type="ECO:0000313" key="3">
    <source>
        <dbReference type="Proteomes" id="UP000275267"/>
    </source>
</evidence>
<evidence type="ECO:0000313" key="2">
    <source>
        <dbReference type="EMBL" id="RLN09029.1"/>
    </source>
</evidence>
<evidence type="ECO:0000256" key="1">
    <source>
        <dbReference type="SAM" id="MobiDB-lite"/>
    </source>
</evidence>
<dbReference type="EMBL" id="PQIB02000007">
    <property type="protein sequence ID" value="RLN09029.1"/>
    <property type="molecule type" value="Genomic_DNA"/>
</dbReference>
<sequence>MQTGQTTPPNEAASKRRPLHLAPLSVSRRSSAVVLPAENRGAPSRPSIPGLTHAARTCGRRAIPGGHGSNDRTPDNHVIVDAEGWAHSNALHSGHFPSLLWEMLRGFDYTEPPQYSGHESILMGTERCQMIVKIPACPARLDWGSWQLTVFGRRPADSWEIAARKAIEEFSEKHNAEIMETPYIVFPLKDETTQAWTDRVNRNLNYMMPDYNAKTAASFRYSLALLKMYEQLREENVMCRSQV</sequence>
<protein>
    <submittedName>
        <fullName evidence="2">Uncharacterized protein</fullName>
    </submittedName>
</protein>
<accession>A0A3L6RTF7</accession>
<feature type="compositionally biased region" description="Low complexity" evidence="1">
    <location>
        <begin position="21"/>
        <end position="30"/>
    </location>
</feature>